<organism evidence="6 7">
    <name type="scientific">Candidatus Accumulibacter contiguus</name>
    <dbReference type="NCBI Taxonomy" id="2954381"/>
    <lineage>
        <taxon>Bacteria</taxon>
        <taxon>Pseudomonadati</taxon>
        <taxon>Pseudomonadota</taxon>
        <taxon>Betaproteobacteria</taxon>
        <taxon>Candidatus Accumulibacter</taxon>
    </lineage>
</organism>
<feature type="domain" description="Cytochrome c-552/4" evidence="5">
    <location>
        <begin position="75"/>
        <end position="102"/>
    </location>
</feature>
<evidence type="ECO:0000259" key="5">
    <source>
        <dbReference type="Pfam" id="PF13435"/>
    </source>
</evidence>
<name>A0ABX1TFP1_9PROT</name>
<evidence type="ECO:0000256" key="1">
    <source>
        <dbReference type="ARBA" id="ARBA00022729"/>
    </source>
</evidence>
<dbReference type="Pfam" id="PF09699">
    <property type="entry name" value="Paired_CXXCH_1"/>
    <property type="match status" value="1"/>
</dbReference>
<dbReference type="InterPro" id="IPR036280">
    <property type="entry name" value="Multihaem_cyt_sf"/>
</dbReference>
<dbReference type="EMBL" id="SPMX01000097">
    <property type="protein sequence ID" value="NMQ07821.1"/>
    <property type="molecule type" value="Genomic_DNA"/>
</dbReference>
<feature type="transmembrane region" description="Helical" evidence="3">
    <location>
        <begin position="28"/>
        <end position="47"/>
    </location>
</feature>
<evidence type="ECO:0000256" key="3">
    <source>
        <dbReference type="SAM" id="Phobius"/>
    </source>
</evidence>
<keyword evidence="3" id="KW-0812">Transmembrane</keyword>
<feature type="region of interest" description="Disordered" evidence="2">
    <location>
        <begin position="425"/>
        <end position="456"/>
    </location>
</feature>
<dbReference type="Pfam" id="PF13435">
    <property type="entry name" value="Cytochrome_C554"/>
    <property type="match status" value="2"/>
</dbReference>
<dbReference type="InterPro" id="IPR010177">
    <property type="entry name" value="Paired_CXXCH_1"/>
</dbReference>
<feature type="compositionally biased region" description="Basic residues" evidence="2">
    <location>
        <begin position="427"/>
        <end position="441"/>
    </location>
</feature>
<dbReference type="SUPFAM" id="SSF48695">
    <property type="entry name" value="Multiheme cytochromes"/>
    <property type="match status" value="1"/>
</dbReference>
<feature type="region of interest" description="Disordered" evidence="2">
    <location>
        <begin position="1"/>
        <end position="22"/>
    </location>
</feature>
<keyword evidence="7" id="KW-1185">Reference proteome</keyword>
<keyword evidence="3" id="KW-0472">Membrane</keyword>
<keyword evidence="3" id="KW-1133">Transmembrane helix</keyword>
<dbReference type="PANTHER" id="PTHR35038:SF8">
    <property type="entry name" value="C-TYPE POLYHEME CYTOCHROME OMCC"/>
    <property type="match status" value="1"/>
</dbReference>
<accession>A0ABX1TFP1</accession>
<comment type="caution">
    <text evidence="6">The sequence shown here is derived from an EMBL/GenBank/DDBJ whole genome shotgun (WGS) entry which is preliminary data.</text>
</comment>
<evidence type="ECO:0008006" key="8">
    <source>
        <dbReference type="Google" id="ProtNLM"/>
    </source>
</evidence>
<evidence type="ECO:0000259" key="4">
    <source>
        <dbReference type="Pfam" id="PF09699"/>
    </source>
</evidence>
<evidence type="ECO:0000313" key="6">
    <source>
        <dbReference type="EMBL" id="NMQ07821.1"/>
    </source>
</evidence>
<feature type="domain" description="Doubled CXXCH motif" evidence="4">
    <location>
        <begin position="348"/>
        <end position="374"/>
    </location>
</feature>
<protein>
    <recommendedName>
        <fullName evidence="8">Cytochrome c-552/4 domain-containing protein</fullName>
    </recommendedName>
</protein>
<proteinExistence type="predicted"/>
<keyword evidence="1" id="KW-0732">Signal</keyword>
<feature type="compositionally biased region" description="Low complexity" evidence="2">
    <location>
        <begin position="442"/>
        <end position="456"/>
    </location>
</feature>
<feature type="compositionally biased region" description="Basic and acidic residues" evidence="2">
    <location>
        <begin position="1"/>
        <end position="10"/>
    </location>
</feature>
<gene>
    <name evidence="6" type="ORF">E4Q08_22565</name>
</gene>
<evidence type="ECO:0000256" key="2">
    <source>
        <dbReference type="SAM" id="MobiDB-lite"/>
    </source>
</evidence>
<dbReference type="InterPro" id="IPR023155">
    <property type="entry name" value="Cyt_c-552/4"/>
</dbReference>
<dbReference type="PANTHER" id="PTHR35038">
    <property type="entry name" value="DISSIMILATORY SULFITE REDUCTASE SIRA"/>
    <property type="match status" value="1"/>
</dbReference>
<dbReference type="InterPro" id="IPR051829">
    <property type="entry name" value="Multiheme_Cytochr_ET"/>
</dbReference>
<evidence type="ECO:0000313" key="7">
    <source>
        <dbReference type="Proteomes" id="UP000886469"/>
    </source>
</evidence>
<feature type="domain" description="Cytochrome c-552/4" evidence="5">
    <location>
        <begin position="205"/>
        <end position="243"/>
    </location>
</feature>
<dbReference type="Proteomes" id="UP000886469">
    <property type="component" value="Unassembled WGS sequence"/>
</dbReference>
<sequence>MSTKKIDRVRSQASSPPEGELGRRRPKLLLVGLALATLTAIALFAILRPAPPAVGSGGAVTHRAAPAVAYVADATCVGCHAQAGERWRGSHHDQAMAHVGPDSVRGDFADAVLRQGKQRWRFHRADGRYYVDAPGENGRSRQYEIKYTFGVDPLQQYLVEFPGGRLQALPVAWDTRRQRWFHLYPDSRAGTGDPMHWTGRYQNWNLMCAECHSTNLRKGYDAAADTYATRWDEINVGCQSCHGPGAAHQAWADAKRDGKPAPSGAEKAYGLVVDFRAGDSRFQVDQCGACHSRRQRLADSDQPGAHFLDNFRPELLRAGLYHPDGQQLDEVYVYGSMLQSRMYQQGVRCTDCHDAHSLKLKAEGNAVCVQCHNPAGNPRFPTLRKAAYDTPAHHHHTAGRPGTECRNCHMPEKNYMVVHARPDHSFRIPRPRPLAKARHPQRVQPVPRQQEPGLGG</sequence>
<reference evidence="6" key="1">
    <citation type="submission" date="2019-03" db="EMBL/GenBank/DDBJ databases">
        <title>Metabolic reconstructions from genomes of highly enriched 'Candidatus Accumulibacter' and 'Candidatus Competibacter' bioreactor populations.</title>
        <authorList>
            <person name="Annavajhala M.K."/>
            <person name="Welles L."/>
            <person name="Abbas B."/>
            <person name="Sorokin D."/>
            <person name="Park H."/>
            <person name="Van Loosdrecht M."/>
            <person name="Chandran K."/>
        </authorList>
    </citation>
    <scope>NUCLEOTIDE SEQUENCE</scope>
    <source>
        <strain evidence="6">SBR_L</strain>
    </source>
</reference>
<dbReference type="Gene3D" id="1.10.1130.10">
    <property type="entry name" value="Flavocytochrome C3, Chain A"/>
    <property type="match status" value="2"/>
</dbReference>